<protein>
    <submittedName>
        <fullName evidence="1">Uncharacterized protein</fullName>
    </submittedName>
</protein>
<comment type="caution">
    <text evidence="1">The sequence shown here is derived from an EMBL/GenBank/DDBJ whole genome shotgun (WGS) entry which is preliminary data.</text>
</comment>
<proteinExistence type="predicted"/>
<evidence type="ECO:0000313" key="2">
    <source>
        <dbReference type="Proteomes" id="UP000620559"/>
    </source>
</evidence>
<dbReference type="RefSeq" id="WP_193919178.1">
    <property type="nucleotide sequence ID" value="NZ_JADEWL010000020.1"/>
</dbReference>
<dbReference type="Proteomes" id="UP000620559">
    <property type="component" value="Unassembled WGS sequence"/>
</dbReference>
<gene>
    <name evidence="1" type="ORF">IQ247_09140</name>
</gene>
<sequence>MNRELHDEITGNDYMEYHEMLALAKKRFEPVNVQSSKGDKERWKQED</sequence>
<name>A0A8J7F3W0_9CYAN</name>
<organism evidence="1 2">
    <name type="scientific">Plectonema cf. radiosum LEGE 06105</name>
    <dbReference type="NCBI Taxonomy" id="945769"/>
    <lineage>
        <taxon>Bacteria</taxon>
        <taxon>Bacillati</taxon>
        <taxon>Cyanobacteriota</taxon>
        <taxon>Cyanophyceae</taxon>
        <taxon>Oscillatoriophycideae</taxon>
        <taxon>Oscillatoriales</taxon>
        <taxon>Microcoleaceae</taxon>
        <taxon>Plectonema</taxon>
    </lineage>
</organism>
<dbReference type="EMBL" id="JADEWL010000020">
    <property type="protein sequence ID" value="MBE9212855.1"/>
    <property type="molecule type" value="Genomic_DNA"/>
</dbReference>
<evidence type="ECO:0000313" key="1">
    <source>
        <dbReference type="EMBL" id="MBE9212855.1"/>
    </source>
</evidence>
<keyword evidence="2" id="KW-1185">Reference proteome</keyword>
<accession>A0A8J7F3W0</accession>
<dbReference type="AlphaFoldDB" id="A0A8J7F3W0"/>
<reference evidence="1" key="1">
    <citation type="submission" date="2020-10" db="EMBL/GenBank/DDBJ databases">
        <authorList>
            <person name="Castelo-Branco R."/>
            <person name="Eusebio N."/>
            <person name="Adriana R."/>
            <person name="Vieira A."/>
            <person name="Brugerolle De Fraissinette N."/>
            <person name="Rezende De Castro R."/>
            <person name="Schneider M.P."/>
            <person name="Vasconcelos V."/>
            <person name="Leao P.N."/>
        </authorList>
    </citation>
    <scope>NUCLEOTIDE SEQUENCE</scope>
    <source>
        <strain evidence="1">LEGE 06105</strain>
    </source>
</reference>